<keyword evidence="2" id="KW-1185">Reference proteome</keyword>
<sequence length="182" mass="20647">MYYGGGYKPPPRYMVVLPGARTNQIPLRKRALISLTSTEIGLALSTCDCGENEFCRLSKERIEVLLLDGERVTHQKPQRLCYGKDDWEGDHHFPVTTPKTKSGSSTRTPCCLIFYLIACVLSLLTFRTSDSMSSLPQSTASGEIEQTISKIDLTHTQQMKSTWDSTKQWPWWWTSGKFFEVA</sequence>
<dbReference type="AlphaFoldDB" id="A0A8X6X991"/>
<name>A0A8X6X991_9ARAC</name>
<proteinExistence type="predicted"/>
<accession>A0A8X6X991</accession>
<evidence type="ECO:0000313" key="1">
    <source>
        <dbReference type="EMBL" id="GFY48576.1"/>
    </source>
</evidence>
<dbReference type="EMBL" id="BMAV01006538">
    <property type="protein sequence ID" value="GFY48576.1"/>
    <property type="molecule type" value="Genomic_DNA"/>
</dbReference>
<comment type="caution">
    <text evidence="1">The sequence shown here is derived from an EMBL/GenBank/DDBJ whole genome shotgun (WGS) entry which is preliminary data.</text>
</comment>
<organism evidence="1 2">
    <name type="scientific">Trichonephila inaurata madagascariensis</name>
    <dbReference type="NCBI Taxonomy" id="2747483"/>
    <lineage>
        <taxon>Eukaryota</taxon>
        <taxon>Metazoa</taxon>
        <taxon>Ecdysozoa</taxon>
        <taxon>Arthropoda</taxon>
        <taxon>Chelicerata</taxon>
        <taxon>Arachnida</taxon>
        <taxon>Araneae</taxon>
        <taxon>Araneomorphae</taxon>
        <taxon>Entelegynae</taxon>
        <taxon>Araneoidea</taxon>
        <taxon>Nephilidae</taxon>
        <taxon>Trichonephila</taxon>
        <taxon>Trichonephila inaurata</taxon>
    </lineage>
</organism>
<dbReference type="Proteomes" id="UP000886998">
    <property type="component" value="Unassembled WGS sequence"/>
</dbReference>
<reference evidence="1" key="1">
    <citation type="submission" date="2020-08" db="EMBL/GenBank/DDBJ databases">
        <title>Multicomponent nature underlies the extraordinary mechanical properties of spider dragline silk.</title>
        <authorList>
            <person name="Kono N."/>
            <person name="Nakamura H."/>
            <person name="Mori M."/>
            <person name="Yoshida Y."/>
            <person name="Ohtoshi R."/>
            <person name="Malay A.D."/>
            <person name="Moran D.A.P."/>
            <person name="Tomita M."/>
            <person name="Numata K."/>
            <person name="Arakawa K."/>
        </authorList>
    </citation>
    <scope>NUCLEOTIDE SEQUENCE</scope>
</reference>
<dbReference type="OrthoDB" id="5950623at2759"/>
<evidence type="ECO:0000313" key="2">
    <source>
        <dbReference type="Proteomes" id="UP000886998"/>
    </source>
</evidence>
<protein>
    <submittedName>
        <fullName evidence="1">Uncharacterized protein</fullName>
    </submittedName>
</protein>
<gene>
    <name evidence="1" type="ORF">TNIN_474941</name>
</gene>